<evidence type="ECO:0000313" key="1">
    <source>
        <dbReference type="EMBL" id="BAL92187.1"/>
    </source>
</evidence>
<protein>
    <recommendedName>
        <fullName evidence="3">DUF4439 domain-containing protein</fullName>
    </recommendedName>
</protein>
<gene>
    <name evidence="1" type="ordered locus">AMIS_69670</name>
</gene>
<dbReference type="STRING" id="512565.AMIS_69670"/>
<dbReference type="AlphaFoldDB" id="I0HGQ0"/>
<name>I0HGQ0_ACTM4</name>
<dbReference type="KEGG" id="ams:AMIS_69670"/>
<dbReference type="Proteomes" id="UP000007882">
    <property type="component" value="Chromosome"/>
</dbReference>
<dbReference type="eggNOG" id="ENOG502ZGVP">
    <property type="taxonomic scope" value="Bacteria"/>
</dbReference>
<keyword evidence="2" id="KW-1185">Reference proteome</keyword>
<accession>I0HGQ0</accession>
<evidence type="ECO:0008006" key="3">
    <source>
        <dbReference type="Google" id="ProtNLM"/>
    </source>
</evidence>
<dbReference type="HOGENOM" id="CLU_1657108_0_0_11"/>
<reference evidence="1 2" key="1">
    <citation type="submission" date="2012-02" db="EMBL/GenBank/DDBJ databases">
        <title>Complete genome sequence of Actinoplanes missouriensis 431 (= NBRC 102363).</title>
        <authorList>
            <person name="Ohnishi Y."/>
            <person name="Ishikawa J."/>
            <person name="Sekine M."/>
            <person name="Hosoyama A."/>
            <person name="Harada T."/>
            <person name="Narita H."/>
            <person name="Hata T."/>
            <person name="Konno Y."/>
            <person name="Tutikane K."/>
            <person name="Fujita N."/>
            <person name="Horinouchi S."/>
            <person name="Hayakawa M."/>
        </authorList>
    </citation>
    <scope>NUCLEOTIDE SEQUENCE [LARGE SCALE GENOMIC DNA]</scope>
    <source>
        <strain evidence="2">ATCC 14538 / DSM 43046 / CBS 188.64 / JCM 3121 / NBRC 102363 / NCIMB 12654 / NRRL B-3342 / UNCC 431</strain>
    </source>
</reference>
<proteinExistence type="predicted"/>
<organism evidence="1 2">
    <name type="scientific">Actinoplanes missouriensis (strain ATCC 14538 / DSM 43046 / CBS 188.64 / JCM 3121 / NBRC 102363 / NCIMB 12654 / NRRL B-3342 / UNCC 431)</name>
    <dbReference type="NCBI Taxonomy" id="512565"/>
    <lineage>
        <taxon>Bacteria</taxon>
        <taxon>Bacillati</taxon>
        <taxon>Actinomycetota</taxon>
        <taxon>Actinomycetes</taxon>
        <taxon>Micromonosporales</taxon>
        <taxon>Micromonosporaceae</taxon>
        <taxon>Actinoplanes</taxon>
    </lineage>
</organism>
<dbReference type="PATRIC" id="fig|512565.3.peg.6971"/>
<evidence type="ECO:0000313" key="2">
    <source>
        <dbReference type="Proteomes" id="UP000007882"/>
    </source>
</evidence>
<dbReference type="EMBL" id="AP012319">
    <property type="protein sequence ID" value="BAL92187.1"/>
    <property type="molecule type" value="Genomic_DNA"/>
</dbReference>
<sequence>MPDALRVMVLTGPVRMSDSGHTRRRILTATGAIVAATTLAGCGLFDDEPEPAPAPDPLQPVLDEALALTSAYDRAIQAQADLRERLTPLAEDHRAHAAELARLIGATLPSGAAAAPSAAGPAAQSLAQLRDQELAAQETAVAACLAAPAERAALVGSIAACRATHASALR</sequence>